<proteinExistence type="predicted"/>
<dbReference type="AlphaFoldDB" id="A0A0F9IJS3"/>
<sequence length="246" mass="28054">MRYVFTNRTVTPMPDKDARDSFFERCTFQGDFRGYDFRNASFAHCTMEGDFSDVQTKYMTSFMSDWSKAILPPDISSSKQDLVVGVVRRGLPNLTQTERDLVLVGLNFVIADSAHSWIDGERQIKQSGRASAEMLAAIGKLFGGYPTLLERLRSTLAGEEGDRALADNPRPTEQILHIAGTEIDLLRDPRVRGEDRWAIERSLEVPGWRVHLFTLHPWPYGKAAEEEWLGVRASWWDWWRGLGGNQ</sequence>
<accession>A0A0F9IJS3</accession>
<gene>
    <name evidence="1" type="ORF">LCGC14_1570480</name>
</gene>
<reference evidence="1" key="1">
    <citation type="journal article" date="2015" name="Nature">
        <title>Complex archaea that bridge the gap between prokaryotes and eukaryotes.</title>
        <authorList>
            <person name="Spang A."/>
            <person name="Saw J.H."/>
            <person name="Jorgensen S.L."/>
            <person name="Zaremba-Niedzwiedzka K."/>
            <person name="Martijn J."/>
            <person name="Lind A.E."/>
            <person name="van Eijk R."/>
            <person name="Schleper C."/>
            <person name="Guy L."/>
            <person name="Ettema T.J."/>
        </authorList>
    </citation>
    <scope>NUCLEOTIDE SEQUENCE</scope>
</reference>
<protein>
    <submittedName>
        <fullName evidence="1">Uncharacterized protein</fullName>
    </submittedName>
</protein>
<name>A0A0F9IJS3_9ZZZZ</name>
<dbReference type="EMBL" id="LAZR01012243">
    <property type="protein sequence ID" value="KKM27861.1"/>
    <property type="molecule type" value="Genomic_DNA"/>
</dbReference>
<comment type="caution">
    <text evidence="1">The sequence shown here is derived from an EMBL/GenBank/DDBJ whole genome shotgun (WGS) entry which is preliminary data.</text>
</comment>
<evidence type="ECO:0000313" key="1">
    <source>
        <dbReference type="EMBL" id="KKM27861.1"/>
    </source>
</evidence>
<organism evidence="1">
    <name type="scientific">marine sediment metagenome</name>
    <dbReference type="NCBI Taxonomy" id="412755"/>
    <lineage>
        <taxon>unclassified sequences</taxon>
        <taxon>metagenomes</taxon>
        <taxon>ecological metagenomes</taxon>
    </lineage>
</organism>